<evidence type="ECO:0000256" key="1">
    <source>
        <dbReference type="SAM" id="Phobius"/>
    </source>
</evidence>
<evidence type="ECO:0000313" key="4">
    <source>
        <dbReference type="Proteomes" id="UP000198508"/>
    </source>
</evidence>
<sequence>MNSLALLSLLFLVAVLVLGFWKKVNMGFLAMGMALIIARIGGIPDKTVISNFSTSLFISLVGPAFLFSMAVNNGTMDLLAKKMLRMVGKNTWCIPLLLSAMTFLLAAAGCGNIPTFSIILPLGIALAVELGIDVIAMGLIITMACNLGCMSPIANGGIIAAGLIAETPYAGQFSWSLFAECALVWLVLTLGFFFLYKLYKPGTEQLAMLDDVRPFDRNQKMTLLACLAVVVVVFAFGVNIGLAAPLAAIILCIFGVASDKAAIKIMPWGTFILVCGVNMLMAVVKALGGIDLLVEGLTSIMSGSTVKPIIALASGVMSWFSSTTGVVMPALIPTITGILEQFPGAGYAPLITSITITSFLAAFSPASTGGAGIMAQYAIFTKDKGDQDTNKLFVRLFLTSIVSVLVSVVFAFVGVYSIFQF</sequence>
<keyword evidence="1" id="KW-0812">Transmembrane</keyword>
<keyword evidence="1" id="KW-0472">Membrane</keyword>
<dbReference type="EMBL" id="FOIM01000024">
    <property type="protein sequence ID" value="SEU01072.1"/>
    <property type="molecule type" value="Genomic_DNA"/>
</dbReference>
<feature type="domain" description="Dicarboxylate carrier MatC N-terminal" evidence="2">
    <location>
        <begin position="5"/>
        <end position="144"/>
    </location>
</feature>
<dbReference type="RefSeq" id="WP_092367756.1">
    <property type="nucleotide sequence ID" value="NZ_CABJCG010000016.1"/>
</dbReference>
<feature type="transmembrane region" description="Helical" evidence="1">
    <location>
        <begin position="352"/>
        <end position="380"/>
    </location>
</feature>
<dbReference type="GO" id="GO:0055085">
    <property type="term" value="P:transmembrane transport"/>
    <property type="evidence" value="ECO:0007669"/>
    <property type="project" value="InterPro"/>
</dbReference>
<keyword evidence="1" id="KW-1133">Transmembrane helix</keyword>
<feature type="transmembrane region" description="Helical" evidence="1">
    <location>
        <begin position="52"/>
        <end position="71"/>
    </location>
</feature>
<dbReference type="AlphaFoldDB" id="A0A1I0IUW1"/>
<dbReference type="Pfam" id="PF07158">
    <property type="entry name" value="MatC_N"/>
    <property type="match status" value="1"/>
</dbReference>
<feature type="transmembrane region" description="Helical" evidence="1">
    <location>
        <begin position="120"/>
        <end position="141"/>
    </location>
</feature>
<feature type="transmembrane region" description="Helical" evidence="1">
    <location>
        <begin position="392"/>
        <end position="419"/>
    </location>
</feature>
<keyword evidence="4" id="KW-1185">Reference proteome</keyword>
<protein>
    <submittedName>
        <fullName evidence="3">Transporter, UIT1 family</fullName>
    </submittedName>
</protein>
<feature type="transmembrane region" description="Helical" evidence="1">
    <location>
        <begin position="153"/>
        <end position="171"/>
    </location>
</feature>
<proteinExistence type="predicted"/>
<name>A0A1I0IUW1_9FIRM</name>
<dbReference type="InterPro" id="IPR009827">
    <property type="entry name" value="MatC_N"/>
</dbReference>
<dbReference type="STRING" id="460384.SAMN05216313_12411"/>
<feature type="transmembrane region" description="Helical" evidence="1">
    <location>
        <begin position="223"/>
        <end position="256"/>
    </location>
</feature>
<feature type="transmembrane region" description="Helical" evidence="1">
    <location>
        <begin position="177"/>
        <end position="199"/>
    </location>
</feature>
<reference evidence="4" key="1">
    <citation type="submission" date="2016-10" db="EMBL/GenBank/DDBJ databases">
        <authorList>
            <person name="Varghese N."/>
            <person name="Submissions S."/>
        </authorList>
    </citation>
    <scope>NUCLEOTIDE SEQUENCE [LARGE SCALE GENOMIC DNA]</scope>
    <source>
        <strain evidence="4">NLAE-zl-G277</strain>
    </source>
</reference>
<evidence type="ECO:0000313" key="3">
    <source>
        <dbReference type="EMBL" id="SEU01072.1"/>
    </source>
</evidence>
<dbReference type="GO" id="GO:0016020">
    <property type="term" value="C:membrane"/>
    <property type="evidence" value="ECO:0007669"/>
    <property type="project" value="UniProtKB-SubCell"/>
</dbReference>
<feature type="transmembrane region" description="Helical" evidence="1">
    <location>
        <begin position="92"/>
        <end position="114"/>
    </location>
</feature>
<gene>
    <name evidence="3" type="ORF">SAMN05216313_12411</name>
</gene>
<feature type="transmembrane region" description="Helical" evidence="1">
    <location>
        <begin position="268"/>
        <end position="288"/>
    </location>
</feature>
<accession>A0A1I0IUW1</accession>
<dbReference type="GeneID" id="93276935"/>
<evidence type="ECO:0000259" key="2">
    <source>
        <dbReference type="Pfam" id="PF07158"/>
    </source>
</evidence>
<organism evidence="3 4">
    <name type="scientific">Enterocloster lavalensis</name>
    <dbReference type="NCBI Taxonomy" id="460384"/>
    <lineage>
        <taxon>Bacteria</taxon>
        <taxon>Bacillati</taxon>
        <taxon>Bacillota</taxon>
        <taxon>Clostridia</taxon>
        <taxon>Lachnospirales</taxon>
        <taxon>Lachnospiraceae</taxon>
        <taxon>Enterocloster</taxon>
    </lineage>
</organism>
<feature type="transmembrane region" description="Helical" evidence="1">
    <location>
        <begin position="309"/>
        <end position="332"/>
    </location>
</feature>
<dbReference type="Proteomes" id="UP000198508">
    <property type="component" value="Unassembled WGS sequence"/>
</dbReference>